<proteinExistence type="inferred from homology"/>
<dbReference type="RefSeq" id="WP_130101091.1">
    <property type="nucleotide sequence ID" value="NZ_SDWW01000004.1"/>
</dbReference>
<evidence type="ECO:0000259" key="10">
    <source>
        <dbReference type="Pfam" id="PF08541"/>
    </source>
</evidence>
<protein>
    <recommendedName>
        <fullName evidence="9">Beta-ketoacyl-[acyl-carrier-protein] synthase III</fullName>
        <shortName evidence="9">Beta-ketoacyl-ACP synthase III</shortName>
        <shortName evidence="9">KAS III</shortName>
        <ecNumber evidence="9">2.3.1.180</ecNumber>
    </recommendedName>
    <alternativeName>
        <fullName evidence="9">3-oxoacyl-[acyl-carrier-protein] synthase 3</fullName>
    </alternativeName>
    <alternativeName>
        <fullName evidence="9">3-oxoacyl-[acyl-carrier-protein] synthase III</fullName>
    </alternativeName>
</protein>
<dbReference type="GO" id="GO:0004315">
    <property type="term" value="F:3-oxoacyl-[acyl-carrier-protein] synthase activity"/>
    <property type="evidence" value="ECO:0007669"/>
    <property type="project" value="InterPro"/>
</dbReference>
<dbReference type="CDD" id="cd00830">
    <property type="entry name" value="KAS_III"/>
    <property type="match status" value="1"/>
</dbReference>
<keyword evidence="2 9" id="KW-0444">Lipid biosynthesis</keyword>
<dbReference type="InterPro" id="IPR016039">
    <property type="entry name" value="Thiolase-like"/>
</dbReference>
<dbReference type="Proteomes" id="UP000293764">
    <property type="component" value="Unassembled WGS sequence"/>
</dbReference>
<keyword evidence="9" id="KW-0963">Cytoplasm</keyword>
<feature type="domain" description="Beta-ketoacyl-[acyl-carrier-protein] synthase III N-terminal" evidence="11">
    <location>
        <begin position="119"/>
        <end position="195"/>
    </location>
</feature>
<feature type="active site" evidence="9">
    <location>
        <position position="124"/>
    </location>
</feature>
<evidence type="ECO:0000256" key="4">
    <source>
        <dbReference type="ARBA" id="ARBA00022832"/>
    </source>
</evidence>
<dbReference type="InterPro" id="IPR004655">
    <property type="entry name" value="FabH"/>
</dbReference>
<evidence type="ECO:0000259" key="11">
    <source>
        <dbReference type="Pfam" id="PF08545"/>
    </source>
</evidence>
<comment type="caution">
    <text evidence="12">The sequence shown here is derived from an EMBL/GenBank/DDBJ whole genome shotgun (WGS) entry which is preliminary data.</text>
</comment>
<dbReference type="NCBIfam" id="TIGR00747">
    <property type="entry name" value="fabH"/>
    <property type="match status" value="1"/>
</dbReference>
<keyword evidence="3 9" id="KW-0808">Transferase</keyword>
<evidence type="ECO:0000313" key="13">
    <source>
        <dbReference type="Proteomes" id="UP000293764"/>
    </source>
</evidence>
<dbReference type="Pfam" id="PF08541">
    <property type="entry name" value="ACP_syn_III_C"/>
    <property type="match status" value="1"/>
</dbReference>
<keyword evidence="6 9" id="KW-0275">Fatty acid biosynthesis</keyword>
<dbReference type="PANTHER" id="PTHR43091:SF1">
    <property type="entry name" value="BETA-KETOACYL-[ACYL-CARRIER-PROTEIN] SYNTHASE III, CHLOROPLASTIC"/>
    <property type="match status" value="1"/>
</dbReference>
<dbReference type="SUPFAM" id="SSF53901">
    <property type="entry name" value="Thiolase-like"/>
    <property type="match status" value="1"/>
</dbReference>
<comment type="subcellular location">
    <subcellularLocation>
        <location evidence="9">Cytoplasm</location>
    </subcellularLocation>
</comment>
<dbReference type="AlphaFoldDB" id="A0A4Q5N6K5"/>
<comment type="pathway">
    <text evidence="9">Lipid metabolism; fatty acid biosynthesis.</text>
</comment>
<dbReference type="EMBL" id="SDWW01000004">
    <property type="protein sequence ID" value="RYV52597.1"/>
    <property type="molecule type" value="Genomic_DNA"/>
</dbReference>
<evidence type="ECO:0000256" key="8">
    <source>
        <dbReference type="ARBA" id="ARBA00023315"/>
    </source>
</evidence>
<comment type="catalytic activity">
    <reaction evidence="9">
        <text>malonyl-[ACP] + acetyl-CoA + H(+) = 3-oxobutanoyl-[ACP] + CO2 + CoA</text>
        <dbReference type="Rhea" id="RHEA:12080"/>
        <dbReference type="Rhea" id="RHEA-COMP:9623"/>
        <dbReference type="Rhea" id="RHEA-COMP:9625"/>
        <dbReference type="ChEBI" id="CHEBI:15378"/>
        <dbReference type="ChEBI" id="CHEBI:16526"/>
        <dbReference type="ChEBI" id="CHEBI:57287"/>
        <dbReference type="ChEBI" id="CHEBI:57288"/>
        <dbReference type="ChEBI" id="CHEBI:78449"/>
        <dbReference type="ChEBI" id="CHEBI:78450"/>
        <dbReference type="EC" id="2.3.1.180"/>
    </reaction>
</comment>
<evidence type="ECO:0000256" key="9">
    <source>
        <dbReference type="HAMAP-Rule" id="MF_01815"/>
    </source>
</evidence>
<feature type="active site" evidence="9">
    <location>
        <position position="259"/>
    </location>
</feature>
<comment type="subunit">
    <text evidence="9">Homodimer.</text>
</comment>
<dbReference type="GO" id="GO:0005737">
    <property type="term" value="C:cytoplasm"/>
    <property type="evidence" value="ECO:0007669"/>
    <property type="project" value="UniProtKB-SubCell"/>
</dbReference>
<keyword evidence="13" id="KW-1185">Reference proteome</keyword>
<dbReference type="EC" id="2.3.1.180" evidence="9"/>
<dbReference type="GO" id="GO:0033818">
    <property type="term" value="F:beta-ketoacyl-acyl-carrier-protein synthase III activity"/>
    <property type="evidence" value="ECO:0007669"/>
    <property type="project" value="UniProtKB-UniRule"/>
</dbReference>
<feature type="domain" description="Beta-ketoacyl-[acyl-carrier-protein] synthase III C-terminal" evidence="10">
    <location>
        <begin position="243"/>
        <end position="331"/>
    </location>
</feature>
<keyword evidence="5 9" id="KW-0443">Lipid metabolism</keyword>
<comment type="function">
    <text evidence="9">Catalyzes the condensation reaction of fatty acid synthesis by the addition to an acyl acceptor of two carbons from malonyl-ACP. Catalyzes the first condensation reaction which initiates fatty acid synthesis and may therefore play a role in governing the total rate of fatty acid production. Possesses both acetoacetyl-ACP synthase and acetyl transacylase activities. Its substrate specificity determines the biosynthesis of branched-chain and/or straight-chain of fatty acids.</text>
</comment>
<sequence>MTRATLTQATGPAHTRILGIGSARGELTVTNDDLAGPIDSSDEWIRQRTGIVTRRRALPSTSVLDLAEKAALAALEHAGLTGADIDAVLISTVTNFTQTPSAAAVIADRIGATPAAAWDISAACAGYCFAIGQADALVRSGLARNVLVVGAEKMSDFVDPTDRTISFLLGDGAGAAIVGPSDTPGIGPTVWGSDGSQANAIRQTHSFLDMRDHDASWPTLRQEGQSVFKWAVWQMTPVAQKAMDAAGVGPDDLDAFIPHQANMRIIDLMAKQLKLPESVVIARDIADTGNTSAGSIGIATDRLLSEGQVKSGALALQIGFGAGLVYAAQVVVLP</sequence>
<gene>
    <name evidence="9" type="primary">fabH</name>
    <name evidence="12" type="ORF">EUA98_02545</name>
</gene>
<organism evidence="12 13">
    <name type="scientific">Pengzhenrongella frigida</name>
    <dbReference type="NCBI Taxonomy" id="1259133"/>
    <lineage>
        <taxon>Bacteria</taxon>
        <taxon>Bacillati</taxon>
        <taxon>Actinomycetota</taxon>
        <taxon>Actinomycetes</taxon>
        <taxon>Micrococcales</taxon>
        <taxon>Pengzhenrongella</taxon>
    </lineage>
</organism>
<keyword evidence="8 9" id="KW-0012">Acyltransferase</keyword>
<dbReference type="Gene3D" id="3.40.47.10">
    <property type="match status" value="2"/>
</dbReference>
<comment type="similarity">
    <text evidence="1 9">Belongs to the thiolase-like superfamily. FabH family.</text>
</comment>
<dbReference type="OrthoDB" id="9815506at2"/>
<dbReference type="NCBIfam" id="NF006829">
    <property type="entry name" value="PRK09352.1"/>
    <property type="match status" value="1"/>
</dbReference>
<keyword evidence="4 9" id="KW-0276">Fatty acid metabolism</keyword>
<evidence type="ECO:0000256" key="5">
    <source>
        <dbReference type="ARBA" id="ARBA00023098"/>
    </source>
</evidence>
<feature type="region of interest" description="ACP-binding" evidence="9">
    <location>
        <begin position="260"/>
        <end position="264"/>
    </location>
</feature>
<dbReference type="PANTHER" id="PTHR43091">
    <property type="entry name" value="3-OXOACYL-[ACYL-CARRIER-PROTEIN] SYNTHASE"/>
    <property type="match status" value="1"/>
</dbReference>
<evidence type="ECO:0000256" key="2">
    <source>
        <dbReference type="ARBA" id="ARBA00022516"/>
    </source>
</evidence>
<evidence type="ECO:0000256" key="3">
    <source>
        <dbReference type="ARBA" id="ARBA00022679"/>
    </source>
</evidence>
<comment type="domain">
    <text evidence="9">The last Arg residue of the ACP-binding site is essential for the weak association between ACP/AcpP and FabH.</text>
</comment>
<name>A0A4Q5N6K5_9MICO</name>
<dbReference type="HAMAP" id="MF_01815">
    <property type="entry name" value="FabH"/>
    <property type="match status" value="1"/>
</dbReference>
<accession>A0A4Q5N6K5</accession>
<reference evidence="12 13" key="1">
    <citation type="submission" date="2019-01" db="EMBL/GenBank/DDBJ databases">
        <title>Novel species of Cellulomonas.</title>
        <authorList>
            <person name="Liu Q."/>
            <person name="Xin Y.-H."/>
        </authorList>
    </citation>
    <scope>NUCLEOTIDE SEQUENCE [LARGE SCALE GENOMIC DNA]</scope>
    <source>
        <strain evidence="12 13">HLT2-17</strain>
    </source>
</reference>
<dbReference type="GO" id="GO:0006633">
    <property type="term" value="P:fatty acid biosynthetic process"/>
    <property type="evidence" value="ECO:0007669"/>
    <property type="project" value="UniProtKB-UniRule"/>
</dbReference>
<dbReference type="Pfam" id="PF08545">
    <property type="entry name" value="ACP_syn_III"/>
    <property type="match status" value="1"/>
</dbReference>
<dbReference type="InterPro" id="IPR013751">
    <property type="entry name" value="ACP_syn_III_N"/>
</dbReference>
<evidence type="ECO:0000313" key="12">
    <source>
        <dbReference type="EMBL" id="RYV52597.1"/>
    </source>
</evidence>
<feature type="active site" evidence="9">
    <location>
        <position position="290"/>
    </location>
</feature>
<keyword evidence="7 9" id="KW-0511">Multifunctional enzyme</keyword>
<evidence type="ECO:0000256" key="6">
    <source>
        <dbReference type="ARBA" id="ARBA00023160"/>
    </source>
</evidence>
<evidence type="ECO:0000256" key="1">
    <source>
        <dbReference type="ARBA" id="ARBA00008642"/>
    </source>
</evidence>
<dbReference type="InterPro" id="IPR013747">
    <property type="entry name" value="ACP_syn_III_C"/>
</dbReference>
<dbReference type="UniPathway" id="UPA00094"/>
<evidence type="ECO:0000256" key="7">
    <source>
        <dbReference type="ARBA" id="ARBA00023268"/>
    </source>
</evidence>